<name>A0A1H3RTQ0_9ACTN</name>
<keyword evidence="1" id="KW-0175">Coiled coil</keyword>
<keyword evidence="4" id="KW-1185">Reference proteome</keyword>
<dbReference type="AlphaFoldDB" id="A0A1H3RTQ0"/>
<evidence type="ECO:0000256" key="1">
    <source>
        <dbReference type="SAM" id="Coils"/>
    </source>
</evidence>
<protein>
    <recommendedName>
        <fullName evidence="5">DivIVA domain-containing protein</fullName>
    </recommendedName>
</protein>
<dbReference type="EMBL" id="FNPH01000009">
    <property type="protein sequence ID" value="SDZ28259.1"/>
    <property type="molecule type" value="Genomic_DNA"/>
</dbReference>
<evidence type="ECO:0000313" key="3">
    <source>
        <dbReference type="EMBL" id="SDZ28259.1"/>
    </source>
</evidence>
<gene>
    <name evidence="3" type="ORF">SAMN05444365_10925</name>
</gene>
<evidence type="ECO:0008006" key="5">
    <source>
        <dbReference type="Google" id="ProtNLM"/>
    </source>
</evidence>
<evidence type="ECO:0000256" key="2">
    <source>
        <dbReference type="SAM" id="MobiDB-lite"/>
    </source>
</evidence>
<feature type="region of interest" description="Disordered" evidence="2">
    <location>
        <begin position="183"/>
        <end position="252"/>
    </location>
</feature>
<feature type="compositionally biased region" description="Low complexity" evidence="2">
    <location>
        <begin position="189"/>
        <end position="209"/>
    </location>
</feature>
<accession>A0A1H3RTQ0</accession>
<feature type="coiled-coil region" evidence="1">
    <location>
        <begin position="120"/>
        <end position="147"/>
    </location>
</feature>
<proteinExistence type="predicted"/>
<organism evidence="3 4">
    <name type="scientific">Micromonospora pattaloongensis</name>
    <dbReference type="NCBI Taxonomy" id="405436"/>
    <lineage>
        <taxon>Bacteria</taxon>
        <taxon>Bacillati</taxon>
        <taxon>Actinomycetota</taxon>
        <taxon>Actinomycetes</taxon>
        <taxon>Micromonosporales</taxon>
        <taxon>Micromonosporaceae</taxon>
        <taxon>Micromonospora</taxon>
    </lineage>
</organism>
<dbReference type="Proteomes" id="UP000242415">
    <property type="component" value="Unassembled WGS sequence"/>
</dbReference>
<evidence type="ECO:0000313" key="4">
    <source>
        <dbReference type="Proteomes" id="UP000242415"/>
    </source>
</evidence>
<reference evidence="4" key="1">
    <citation type="submission" date="2016-10" db="EMBL/GenBank/DDBJ databases">
        <authorList>
            <person name="Varghese N."/>
            <person name="Submissions S."/>
        </authorList>
    </citation>
    <scope>NUCLEOTIDE SEQUENCE [LARGE SCALE GENOMIC DNA]</scope>
    <source>
        <strain evidence="4">DSM 45245</strain>
    </source>
</reference>
<sequence length="252" mass="27631">MSSTGFGGWNGNEWISQYLREIPRAAERMTEGQLTGWVGEHGMEFSVVELGYDREQVDHCLEDLGEQLDRMTTETRAAVAAAAELTLLREEVTRLRRMLRGRPAVYRTSARLHHMLELAQEEATEIVAQANAELAAARREAAQVREQAYNDALQARRDFEAALHARRRREQEVDVILRQIRFTDRADAPGEPTPGATPGRQPAAPAARTGTGGGDAQPPASNGGSAPADGGSPRPAGARWPRIRSRMISAGR</sequence>
<dbReference type="STRING" id="405436.SAMN05444365_10925"/>